<dbReference type="InParanoid" id="S8DVE5"/>
<reference evidence="1 2" key="1">
    <citation type="journal article" date="2012" name="Science">
        <title>The Paleozoic origin of enzymatic lignin decomposition reconstructed from 31 fungal genomes.</title>
        <authorList>
            <person name="Floudas D."/>
            <person name="Binder M."/>
            <person name="Riley R."/>
            <person name="Barry K."/>
            <person name="Blanchette R.A."/>
            <person name="Henrissat B."/>
            <person name="Martinez A.T."/>
            <person name="Otillar R."/>
            <person name="Spatafora J.W."/>
            <person name="Yadav J.S."/>
            <person name="Aerts A."/>
            <person name="Benoit I."/>
            <person name="Boyd A."/>
            <person name="Carlson A."/>
            <person name="Copeland A."/>
            <person name="Coutinho P.M."/>
            <person name="de Vries R.P."/>
            <person name="Ferreira P."/>
            <person name="Findley K."/>
            <person name="Foster B."/>
            <person name="Gaskell J."/>
            <person name="Glotzer D."/>
            <person name="Gorecki P."/>
            <person name="Heitman J."/>
            <person name="Hesse C."/>
            <person name="Hori C."/>
            <person name="Igarashi K."/>
            <person name="Jurgens J.A."/>
            <person name="Kallen N."/>
            <person name="Kersten P."/>
            <person name="Kohler A."/>
            <person name="Kuees U."/>
            <person name="Kumar T.K.A."/>
            <person name="Kuo A."/>
            <person name="LaButti K."/>
            <person name="Larrondo L.F."/>
            <person name="Lindquist E."/>
            <person name="Ling A."/>
            <person name="Lombard V."/>
            <person name="Lucas S."/>
            <person name="Lundell T."/>
            <person name="Martin R."/>
            <person name="McLaughlin D.J."/>
            <person name="Morgenstern I."/>
            <person name="Morin E."/>
            <person name="Murat C."/>
            <person name="Nagy L.G."/>
            <person name="Nolan M."/>
            <person name="Ohm R.A."/>
            <person name="Patyshakuliyeva A."/>
            <person name="Rokas A."/>
            <person name="Ruiz-Duenas F.J."/>
            <person name="Sabat G."/>
            <person name="Salamov A."/>
            <person name="Samejima M."/>
            <person name="Schmutz J."/>
            <person name="Slot J.C."/>
            <person name="St John F."/>
            <person name="Stenlid J."/>
            <person name="Sun H."/>
            <person name="Sun S."/>
            <person name="Syed K."/>
            <person name="Tsang A."/>
            <person name="Wiebenga A."/>
            <person name="Young D."/>
            <person name="Pisabarro A."/>
            <person name="Eastwood D.C."/>
            <person name="Martin F."/>
            <person name="Cullen D."/>
            <person name="Grigoriev I.V."/>
            <person name="Hibbett D.S."/>
        </authorList>
    </citation>
    <scope>NUCLEOTIDE SEQUENCE</scope>
    <source>
        <strain evidence="2">FP-58527</strain>
    </source>
</reference>
<keyword evidence="2" id="KW-1185">Reference proteome</keyword>
<dbReference type="OrthoDB" id="2794856at2759"/>
<evidence type="ECO:0000313" key="1">
    <source>
        <dbReference type="EMBL" id="EPS95178.1"/>
    </source>
</evidence>
<sequence length="184" mass="19970">HLSFPASPRAAVLPWSPRDFLALAFSQGLLDELPILLARAAYDPNTSAQGVAQVIASLERVGVDFSSTRAVIAGNGTVHHCARCHKLFRDQENGPSTCVIYHEASDARWELSEYDASCSCPCRGIRSTLNSHTTVEAECYRGWHTDDRAQVDYVSSSAIPCADNHCTCVPSALLHAISSPSSRR</sequence>
<dbReference type="AlphaFoldDB" id="S8DVE5"/>
<accession>S8DVE5</accession>
<name>S8DVE5_FOMSC</name>
<feature type="non-terminal residue" evidence="1">
    <location>
        <position position="1"/>
    </location>
</feature>
<dbReference type="EMBL" id="KE504213">
    <property type="protein sequence ID" value="EPS95178.1"/>
    <property type="molecule type" value="Genomic_DNA"/>
</dbReference>
<dbReference type="Proteomes" id="UP000015241">
    <property type="component" value="Unassembled WGS sequence"/>
</dbReference>
<proteinExistence type="predicted"/>
<organism evidence="1 2">
    <name type="scientific">Fomitopsis schrenkii</name>
    <name type="common">Brown rot fungus</name>
    <dbReference type="NCBI Taxonomy" id="2126942"/>
    <lineage>
        <taxon>Eukaryota</taxon>
        <taxon>Fungi</taxon>
        <taxon>Dikarya</taxon>
        <taxon>Basidiomycota</taxon>
        <taxon>Agaricomycotina</taxon>
        <taxon>Agaricomycetes</taxon>
        <taxon>Polyporales</taxon>
        <taxon>Fomitopsis</taxon>
    </lineage>
</organism>
<dbReference type="HOGENOM" id="CLU_111657_0_0_1"/>
<protein>
    <submittedName>
        <fullName evidence="1">Uncharacterized protein</fullName>
    </submittedName>
</protein>
<evidence type="ECO:0000313" key="2">
    <source>
        <dbReference type="Proteomes" id="UP000015241"/>
    </source>
</evidence>
<gene>
    <name evidence="1" type="ORF">FOMPIDRAFT_149065</name>
</gene>